<evidence type="ECO:0000256" key="1">
    <source>
        <dbReference type="ARBA" id="ARBA00023172"/>
    </source>
</evidence>
<dbReference type="GO" id="GO:0006310">
    <property type="term" value="P:DNA recombination"/>
    <property type="evidence" value="ECO:0007669"/>
    <property type="project" value="UniProtKB-KW"/>
</dbReference>
<dbReference type="InterPro" id="IPR013762">
    <property type="entry name" value="Integrase-like_cat_sf"/>
</dbReference>
<dbReference type="OrthoDB" id="10496966at2759"/>
<dbReference type="AlphaFoldDB" id="A0A2B4R1N3"/>
<comment type="caution">
    <text evidence="3">The sequence shown here is derived from an EMBL/GenBank/DDBJ whole genome shotgun (WGS) entry which is preliminary data.</text>
</comment>
<keyword evidence="4" id="KW-1185">Reference proteome</keyword>
<feature type="compositionally biased region" description="Acidic residues" evidence="2">
    <location>
        <begin position="435"/>
        <end position="444"/>
    </location>
</feature>
<feature type="compositionally biased region" description="Acidic residues" evidence="2">
    <location>
        <begin position="170"/>
        <end position="195"/>
    </location>
</feature>
<feature type="compositionally biased region" description="Basic residues" evidence="2">
    <location>
        <begin position="1083"/>
        <end position="1092"/>
    </location>
</feature>
<accession>A0A2B4R1N3</accession>
<dbReference type="InterPro" id="IPR011010">
    <property type="entry name" value="DNA_brk_join_enz"/>
</dbReference>
<feature type="region of interest" description="Disordered" evidence="2">
    <location>
        <begin position="330"/>
        <end position="444"/>
    </location>
</feature>
<name>A0A2B4R1N3_STYPI</name>
<dbReference type="Gene3D" id="1.10.443.10">
    <property type="entry name" value="Intergrase catalytic core"/>
    <property type="match status" value="1"/>
</dbReference>
<feature type="compositionally biased region" description="Polar residues" evidence="2">
    <location>
        <begin position="1066"/>
        <end position="1076"/>
    </location>
</feature>
<organism evidence="3 4">
    <name type="scientific">Stylophora pistillata</name>
    <name type="common">Smooth cauliflower coral</name>
    <dbReference type="NCBI Taxonomy" id="50429"/>
    <lineage>
        <taxon>Eukaryota</taxon>
        <taxon>Metazoa</taxon>
        <taxon>Cnidaria</taxon>
        <taxon>Anthozoa</taxon>
        <taxon>Hexacorallia</taxon>
        <taxon>Scleractinia</taxon>
        <taxon>Astrocoeniina</taxon>
        <taxon>Pocilloporidae</taxon>
        <taxon>Stylophora</taxon>
    </lineage>
</organism>
<dbReference type="GO" id="GO:0003677">
    <property type="term" value="F:DNA binding"/>
    <property type="evidence" value="ECO:0007669"/>
    <property type="project" value="InterPro"/>
</dbReference>
<evidence type="ECO:0000313" key="4">
    <source>
        <dbReference type="Proteomes" id="UP000225706"/>
    </source>
</evidence>
<evidence type="ECO:0000313" key="3">
    <source>
        <dbReference type="EMBL" id="PFX12274.1"/>
    </source>
</evidence>
<gene>
    <name evidence="3" type="ORF">AWC38_SpisGene23795</name>
</gene>
<keyword evidence="1" id="KW-0233">DNA recombination</keyword>
<feature type="region of interest" description="Disordered" evidence="2">
    <location>
        <begin position="148"/>
        <end position="219"/>
    </location>
</feature>
<evidence type="ECO:0000256" key="2">
    <source>
        <dbReference type="SAM" id="MobiDB-lite"/>
    </source>
</evidence>
<dbReference type="Proteomes" id="UP000225706">
    <property type="component" value="Unassembled WGS sequence"/>
</dbReference>
<feature type="compositionally biased region" description="Low complexity" evidence="2">
    <location>
        <begin position="396"/>
        <end position="414"/>
    </location>
</feature>
<dbReference type="SUPFAM" id="SSF56349">
    <property type="entry name" value="DNA breaking-rejoining enzymes"/>
    <property type="match status" value="1"/>
</dbReference>
<protein>
    <submittedName>
        <fullName evidence="3">Uncharacterized protein</fullName>
    </submittedName>
</protein>
<reference evidence="4" key="1">
    <citation type="journal article" date="2017" name="bioRxiv">
        <title>Comparative analysis of the genomes of Stylophora pistillata and Acropora digitifera provides evidence for extensive differences between species of corals.</title>
        <authorList>
            <person name="Voolstra C.R."/>
            <person name="Li Y."/>
            <person name="Liew Y.J."/>
            <person name="Baumgarten S."/>
            <person name="Zoccola D."/>
            <person name="Flot J.-F."/>
            <person name="Tambutte S."/>
            <person name="Allemand D."/>
            <person name="Aranda M."/>
        </authorList>
    </citation>
    <scope>NUCLEOTIDE SEQUENCE [LARGE SCALE GENOMIC DNA]</scope>
</reference>
<dbReference type="GO" id="GO:0015074">
    <property type="term" value="P:DNA integration"/>
    <property type="evidence" value="ECO:0007669"/>
    <property type="project" value="InterPro"/>
</dbReference>
<feature type="region of interest" description="Disordered" evidence="2">
    <location>
        <begin position="1063"/>
        <end position="1092"/>
    </location>
</feature>
<sequence length="1103" mass="124890">MAQARKSEEELADLIKLMREASLDDHEAQQALALDEGVSFDPPEAYWPDDLGQTLARELKFFYCFVAACQMCNLDYITKVCRRMLSYTQYLYEVISEKRFPLNNNLEGKSVARQSVKITRDVCHSLDMLLRVQNMLYSTVEKRRRAMNVEGDVSDNTETDPHYSPKPGDTSEDDEVTLGEVCESTDGESESEEEVGVQGEKVQPASKKEGPAKHKRQKKQCLVPGCNGFAGWNLKRHLKKVHLSKGEISSQDVERLFALATAGGLKYGAIHKYRGKASTSKTKRRRRWCPVQGCTFVGAFLPQHLRQVHHLDNKGRRYISYLKMARHYQGSDEEWQPQPSTPSPKQTRPGKRPLEVLSLTDDSDSDLKPKKKKIQKEYESSQNSGRAVPPSPPHATRPSVARATRASVARVTRPSVAPASGAEVDSEDSGSLYEPEPEPEEDDDYEVTYFTHPSPQTPRHRWMVAFYNYLVTPAAGFHRDRNPLQHAVQVKKILEELQPSGSDLQVLSEDDGSKVWLDWVVPNLTKRAGGTLKSYLNSLQMFLEFLLNRGKRADLPDMPESERKSLDEVRSSLKGWRRTITKETSAARYTKILQETEKYVHFDPICPNFISLWLLHATLDITVVYCYNSYNYSLLTTKEVDQIMHSETAQEGIHALEVAQNATNSRNLTTAQYAAARDYILVQLTRSVGSRPGALETATIGQFKAAKWDKKERCKVMLVVSHKREVDGPAPIPLDSNMVHQLEIFITKLRPLVTRDVSDSGKIFLKTDGAPFQKATIGRRITAFVSKTGVCGDRAISATDFRKWLVTKMREQKRVGMPINEDLLRHLMCHSEKTAQTCLGEVYQSTDGESESGEVVGVQGETRRHTSQIPHRRCSATDGWWRSTPTLSHLRQASTVITTTQYNDMALYRVVPNLNKLQAGTLKSYFNSLQMFLGFLLNREKKADLPDMPESERKSLDEVRKRMAADVTNETSAARCTNLKNYFYFDAICPNFISRKWLVTKMRQQKRMGILVNENLLRSLMCHSEKTGIHPSLSSSVYTSFSQIMVHKMPSTLTKTKAAPLESYSVEPSPNRSTHSGYLGKQIGKKSRIRQKDKKKVRVVTVV</sequence>
<proteinExistence type="predicted"/>
<dbReference type="EMBL" id="LSMT01001465">
    <property type="protein sequence ID" value="PFX12274.1"/>
    <property type="molecule type" value="Genomic_DNA"/>
</dbReference>